<dbReference type="AlphaFoldDB" id="A0A3E0VCC4"/>
<dbReference type="Proteomes" id="UP000256709">
    <property type="component" value="Unassembled WGS sequence"/>
</dbReference>
<dbReference type="EMBL" id="NBXA01000026">
    <property type="protein sequence ID" value="RFA07401.1"/>
    <property type="molecule type" value="Genomic_DNA"/>
</dbReference>
<protein>
    <submittedName>
        <fullName evidence="3">Tagatose-bisphosphate aldolase</fullName>
    </submittedName>
</protein>
<dbReference type="PANTHER" id="PTHR39340">
    <property type="entry name" value="SULFOFRUCTOSEPHOSPHATE ALDOLASE"/>
    <property type="match status" value="1"/>
</dbReference>
<evidence type="ECO:0000313" key="4">
    <source>
        <dbReference type="Proteomes" id="UP000256709"/>
    </source>
</evidence>
<organism evidence="3 4">
    <name type="scientific">Subtercola boreus</name>
    <dbReference type="NCBI Taxonomy" id="120213"/>
    <lineage>
        <taxon>Bacteria</taxon>
        <taxon>Bacillati</taxon>
        <taxon>Actinomycetota</taxon>
        <taxon>Actinomycetes</taxon>
        <taxon>Micrococcales</taxon>
        <taxon>Microbacteriaceae</taxon>
        <taxon>Subtercola</taxon>
    </lineage>
</organism>
<dbReference type="SUPFAM" id="SSF51569">
    <property type="entry name" value="Aldolase"/>
    <property type="match status" value="1"/>
</dbReference>
<dbReference type="GO" id="GO:1902777">
    <property type="term" value="P:6-sulfoquinovose(1-) catabolic process"/>
    <property type="evidence" value="ECO:0007669"/>
    <property type="project" value="TreeGrafter"/>
</dbReference>
<reference evidence="3 4" key="1">
    <citation type="submission" date="2017-04" db="EMBL/GenBank/DDBJ databases">
        <title>Comparative genome analysis of Subtercola boreus.</title>
        <authorList>
            <person name="Cho Y.-J."/>
            <person name="Cho A."/>
            <person name="Kim O.-S."/>
            <person name="Lee J.-I."/>
        </authorList>
    </citation>
    <scope>NUCLEOTIDE SEQUENCE [LARGE SCALE GENOMIC DNA]</scope>
    <source>
        <strain evidence="3 4">P27444</strain>
    </source>
</reference>
<dbReference type="GO" id="GO:0061595">
    <property type="term" value="F:6-deoxy-6-sulfofructose-1-phosphate aldolase activity"/>
    <property type="evidence" value="ECO:0007669"/>
    <property type="project" value="TreeGrafter"/>
</dbReference>
<name>A0A3E0VCC4_9MICO</name>
<dbReference type="SMART" id="SM01133">
    <property type="entry name" value="DeoC"/>
    <property type="match status" value="1"/>
</dbReference>
<dbReference type="InterPro" id="IPR013785">
    <property type="entry name" value="Aldolase_TIM"/>
</dbReference>
<dbReference type="Pfam" id="PF01791">
    <property type="entry name" value="DeoC"/>
    <property type="match status" value="1"/>
</dbReference>
<gene>
    <name evidence="3" type="ORF">B7R21_14435</name>
</gene>
<proteinExistence type="inferred from homology"/>
<dbReference type="RefSeq" id="WP_116283943.1">
    <property type="nucleotide sequence ID" value="NZ_NBXA01000026.1"/>
</dbReference>
<accession>A0A3E0VCC4</accession>
<comment type="similarity">
    <text evidence="1">Belongs to the aldolase LacD family.</text>
</comment>
<keyword evidence="2" id="KW-0456">Lyase</keyword>
<sequence length="299" mass="31820">MNELTTLEKRALARISTPGGRLLIVAADQRNSMKAVMKDAPAGASSVTFDQLVDAKSDIVTYLANHGPAILLDPEVALPKIVDDGIIASNTGLVVGLDASGFELIDGLQYTKYVDGVTPRTVRDMGGDAAKMLFYMRPDKQDEGSLVVQQVRDLVTACNAEGLLLIVEILVYRLEGETEEEYKAIFPQLIIDSARLCVEAGVKVLKLQYPGSAEAAAAVTAAANGTPWAVLSAGVDHETFIGQVAIAVAHGASGAMAGRSLWKDSLTVDPTNREDLLTNRALPRLLELEAVLDGKHVLV</sequence>
<dbReference type="InterPro" id="IPR002915">
    <property type="entry name" value="DeoC/FbaB/LacD_aldolase"/>
</dbReference>
<evidence type="ECO:0000313" key="3">
    <source>
        <dbReference type="EMBL" id="RFA07401.1"/>
    </source>
</evidence>
<dbReference type="Gene3D" id="3.20.20.70">
    <property type="entry name" value="Aldolase class I"/>
    <property type="match status" value="1"/>
</dbReference>
<dbReference type="OrthoDB" id="9802970at2"/>
<evidence type="ECO:0000256" key="1">
    <source>
        <dbReference type="ARBA" id="ARBA00008679"/>
    </source>
</evidence>
<evidence type="ECO:0000256" key="2">
    <source>
        <dbReference type="ARBA" id="ARBA00023239"/>
    </source>
</evidence>
<comment type="caution">
    <text evidence="3">The sequence shown here is derived from an EMBL/GenBank/DDBJ whole genome shotgun (WGS) entry which is preliminary data.</text>
</comment>
<dbReference type="InterPro" id="IPR050552">
    <property type="entry name" value="LacD_aldolase"/>
</dbReference>
<dbReference type="PANTHER" id="PTHR39340:SF1">
    <property type="entry name" value="SULFOFRUCTOSEPHOSPHATE ALDOLASE"/>
    <property type="match status" value="1"/>
</dbReference>